<protein>
    <recommendedName>
        <fullName evidence="5">CCHC-type domain-containing protein</fullName>
    </recommendedName>
</protein>
<reference evidence="3 4" key="1">
    <citation type="journal article" date="2020" name="BMC Genomics">
        <title>Intraspecific diversification of the crop wild relative Brassica cretica Lam. using demographic model selection.</title>
        <authorList>
            <person name="Kioukis A."/>
            <person name="Michalopoulou V.A."/>
            <person name="Briers L."/>
            <person name="Pirintsos S."/>
            <person name="Studholme D.J."/>
            <person name="Pavlidis P."/>
            <person name="Sarris P.F."/>
        </authorList>
    </citation>
    <scope>NUCLEOTIDE SEQUENCE [LARGE SCALE GENOMIC DNA]</scope>
    <source>
        <strain evidence="4">cv. PFS-1207/04</strain>
    </source>
</reference>
<name>A0ABQ7DIA1_BRACR</name>
<feature type="transmembrane region" description="Helical" evidence="2">
    <location>
        <begin position="182"/>
        <end position="203"/>
    </location>
</feature>
<keyword evidence="2" id="KW-0812">Transmembrane</keyword>
<proteinExistence type="predicted"/>
<keyword evidence="2" id="KW-1133">Transmembrane helix</keyword>
<dbReference type="Proteomes" id="UP000266723">
    <property type="component" value="Unassembled WGS sequence"/>
</dbReference>
<keyword evidence="1" id="KW-0175">Coiled coil</keyword>
<comment type="caution">
    <text evidence="3">The sequence shown here is derived from an EMBL/GenBank/DDBJ whole genome shotgun (WGS) entry which is preliminary data.</text>
</comment>
<feature type="coiled-coil region" evidence="1">
    <location>
        <begin position="261"/>
        <end position="288"/>
    </location>
</feature>
<keyword evidence="4" id="KW-1185">Reference proteome</keyword>
<accession>A0ABQ7DIA1</accession>
<evidence type="ECO:0000313" key="3">
    <source>
        <dbReference type="EMBL" id="KAF3577389.1"/>
    </source>
</evidence>
<evidence type="ECO:0000256" key="2">
    <source>
        <dbReference type="SAM" id="Phobius"/>
    </source>
</evidence>
<keyword evidence="2" id="KW-0472">Membrane</keyword>
<sequence length="401" mass="46989">MSRKRSKVDPKKFVEKYVGTYDKEYGRKFYSALLKEDDRFNNRVRPNKKEHQICCWFCGKVEYKKVDCFAREKSRNIAKTVNKMFIKPKKGEEVFLAKSDLLDEINQNTELFVVQRGKRSKCIMKGCEMIFRRVIVKSLQENSNECRVHSVWMRNGPCSRRRHMKEAMSSAEAGRRVVRQVFACNVLSLGLLSAVLSCLHLAFTSADKDGDSSLNLEDAIWVMLGRNIDSDVDDGEYHVLFNKWLNLKNENLRLQHDLVQSREQEEKQSELVEELVGLKEKNESFKQEHIKRWSQEVCWEVRRDVRQGVQHEVLQRVAVSNKSKVVLQCANMKIRQELLKHGCTSDTRKEAGRCINNCVRPNKKQHRMCYWFCGKVGHKKVNCFAREKSRNIAKKVNKTFI</sequence>
<evidence type="ECO:0000313" key="4">
    <source>
        <dbReference type="Proteomes" id="UP000266723"/>
    </source>
</evidence>
<organism evidence="3 4">
    <name type="scientific">Brassica cretica</name>
    <name type="common">Mustard</name>
    <dbReference type="NCBI Taxonomy" id="69181"/>
    <lineage>
        <taxon>Eukaryota</taxon>
        <taxon>Viridiplantae</taxon>
        <taxon>Streptophyta</taxon>
        <taxon>Embryophyta</taxon>
        <taxon>Tracheophyta</taxon>
        <taxon>Spermatophyta</taxon>
        <taxon>Magnoliopsida</taxon>
        <taxon>eudicotyledons</taxon>
        <taxon>Gunneridae</taxon>
        <taxon>Pentapetalae</taxon>
        <taxon>rosids</taxon>
        <taxon>malvids</taxon>
        <taxon>Brassicales</taxon>
        <taxon>Brassicaceae</taxon>
        <taxon>Brassiceae</taxon>
        <taxon>Brassica</taxon>
    </lineage>
</organism>
<dbReference type="EMBL" id="QGKV02000649">
    <property type="protein sequence ID" value="KAF3577389.1"/>
    <property type="molecule type" value="Genomic_DNA"/>
</dbReference>
<evidence type="ECO:0008006" key="5">
    <source>
        <dbReference type="Google" id="ProtNLM"/>
    </source>
</evidence>
<gene>
    <name evidence="3" type="ORF">DY000_02032635</name>
</gene>
<evidence type="ECO:0000256" key="1">
    <source>
        <dbReference type="SAM" id="Coils"/>
    </source>
</evidence>